<evidence type="ECO:0000256" key="13">
    <source>
        <dbReference type="ARBA" id="ARBA00024295"/>
    </source>
</evidence>
<dbReference type="CDD" id="cd01335">
    <property type="entry name" value="Radical_SAM"/>
    <property type="match status" value="1"/>
</dbReference>
<dbReference type="PROSITE" id="PS51918">
    <property type="entry name" value="RADICAL_SAM"/>
    <property type="match status" value="1"/>
</dbReference>
<dbReference type="EC" id="1.3.98.3" evidence="15"/>
<dbReference type="InterPro" id="IPR058240">
    <property type="entry name" value="rSAM_sf"/>
</dbReference>
<sequence>MQRAGEQMIGTAPRGLTAHLTESLPRYTSYPTAPHFHAGVDAGVFRGWLGQVKEGEDISLYIHIPFCDRLCWFCACHTKMTKRYEPVATYLETLKQEIATVGELVKGSRVRALHFGGGSPTILRPEDVAALNATLRDAFDFLPDADISVELDPTDIDEARLDAFAAIGMTRASLGVQDFAPKVQKAINREQGFELTKAVVDGCRARGVRSLNLDLLYGLPYQTLESLQATLEQALQLSPDRIAQFGYAHVPWFKKHQTMIDESALPGPQERFAQQQLATRLIVEAGYQPIGLDHFAKPDDSLAEAARTGRLRRNFQGYTDDRCETLIGLGPSSVSRLRQGYAQNTPAINIYSKQVQEGGLATARGIAFSDEDLARGWVIERLMCEFAFSAAEAEDRFGELGRQIVTEAEALTKEKDSLLVRNGDLFGIPSEAHVLVRVVAARFDTYLGKGNARHSVAV</sequence>
<dbReference type="SFLD" id="SFLDG01065">
    <property type="entry name" value="anaerobic_coproporphyrinogen-I"/>
    <property type="match status" value="1"/>
</dbReference>
<dbReference type="InterPro" id="IPR007197">
    <property type="entry name" value="rSAM"/>
</dbReference>
<evidence type="ECO:0000256" key="1">
    <source>
        <dbReference type="ARBA" id="ARBA00004496"/>
    </source>
</evidence>
<keyword evidence="5 15" id="KW-0004">4Fe-4S</keyword>
<dbReference type="Gene3D" id="1.10.10.920">
    <property type="match status" value="1"/>
</dbReference>
<evidence type="ECO:0000256" key="4">
    <source>
        <dbReference type="ARBA" id="ARBA00011245"/>
    </source>
</evidence>
<evidence type="ECO:0000256" key="10">
    <source>
        <dbReference type="ARBA" id="ARBA00023004"/>
    </source>
</evidence>
<accession>A0ABW5DFI0</accession>
<evidence type="ECO:0000256" key="5">
    <source>
        <dbReference type="ARBA" id="ARBA00022485"/>
    </source>
</evidence>
<dbReference type="EMBL" id="JBHUIR010000010">
    <property type="protein sequence ID" value="MFD2258674.1"/>
    <property type="molecule type" value="Genomic_DNA"/>
</dbReference>
<keyword evidence="10 15" id="KW-0408">Iron</keyword>
<keyword evidence="6 15" id="KW-0963">Cytoplasm</keyword>
<proteinExistence type="inferred from homology"/>
<name>A0ABW5DFI0_9HYPH</name>
<dbReference type="PANTHER" id="PTHR13932">
    <property type="entry name" value="COPROPORPHYRINIGEN III OXIDASE"/>
    <property type="match status" value="1"/>
</dbReference>
<keyword evidence="7 15" id="KW-0949">S-adenosyl-L-methionine</keyword>
<dbReference type="PANTHER" id="PTHR13932:SF6">
    <property type="entry name" value="OXYGEN-INDEPENDENT COPROPORPHYRINOGEN III OXIDASE"/>
    <property type="match status" value="1"/>
</dbReference>
<evidence type="ECO:0000313" key="18">
    <source>
        <dbReference type="Proteomes" id="UP001597373"/>
    </source>
</evidence>
<evidence type="ECO:0000256" key="3">
    <source>
        <dbReference type="ARBA" id="ARBA00005493"/>
    </source>
</evidence>
<evidence type="ECO:0000256" key="6">
    <source>
        <dbReference type="ARBA" id="ARBA00022490"/>
    </source>
</evidence>
<gene>
    <name evidence="17" type="primary">hemN</name>
    <name evidence="17" type="ORF">ACFSMZ_02680</name>
</gene>
<evidence type="ECO:0000256" key="12">
    <source>
        <dbReference type="ARBA" id="ARBA00023244"/>
    </source>
</evidence>
<dbReference type="SMART" id="SM00729">
    <property type="entry name" value="Elp3"/>
    <property type="match status" value="1"/>
</dbReference>
<evidence type="ECO:0000256" key="8">
    <source>
        <dbReference type="ARBA" id="ARBA00022723"/>
    </source>
</evidence>
<dbReference type="InterPro" id="IPR006638">
    <property type="entry name" value="Elp3/MiaA/NifB-like_rSAM"/>
</dbReference>
<comment type="function">
    <text evidence="13">Involved in the heme biosynthesis. Catalyzes the anaerobic oxidative decarboxylation of propionate groups of rings A and B of coproporphyrinogen III to yield the vinyl groups in protoporphyrinogen IX.</text>
</comment>
<comment type="cofactor">
    <cofactor evidence="15">
        <name>[4Fe-4S] cluster</name>
        <dbReference type="ChEBI" id="CHEBI:49883"/>
    </cofactor>
    <text evidence="15">Binds 1 [4Fe-4S] cluster. The cluster is coordinated with 3 cysteines and an exchangeable S-adenosyl-L-methionine.</text>
</comment>
<dbReference type="SUPFAM" id="SSF102114">
    <property type="entry name" value="Radical SAM enzymes"/>
    <property type="match status" value="1"/>
</dbReference>
<comment type="similarity">
    <text evidence="3 15">Belongs to the anaerobic coproporphyrinogen-III oxidase family.</text>
</comment>
<dbReference type="RefSeq" id="WP_345097838.1">
    <property type="nucleotide sequence ID" value="NZ_BAABGS010000009.1"/>
</dbReference>
<dbReference type="Gene3D" id="3.80.30.20">
    <property type="entry name" value="tm_1862 like domain"/>
    <property type="match status" value="1"/>
</dbReference>
<keyword evidence="8 15" id="KW-0479">Metal-binding</keyword>
<dbReference type="Proteomes" id="UP001597373">
    <property type="component" value="Unassembled WGS sequence"/>
</dbReference>
<comment type="subunit">
    <text evidence="4">Monomer.</text>
</comment>
<evidence type="ECO:0000256" key="14">
    <source>
        <dbReference type="ARBA" id="ARBA00048321"/>
    </source>
</evidence>
<dbReference type="InterPro" id="IPR034505">
    <property type="entry name" value="Coproporphyrinogen-III_oxidase"/>
</dbReference>
<comment type="pathway">
    <text evidence="2 15">Porphyrin-containing compound metabolism; protoporphyrin-IX biosynthesis; protoporphyrinogen-IX from coproporphyrinogen-III (AdoMet route): step 1/1.</text>
</comment>
<evidence type="ECO:0000259" key="16">
    <source>
        <dbReference type="PROSITE" id="PS51918"/>
    </source>
</evidence>
<evidence type="ECO:0000256" key="9">
    <source>
        <dbReference type="ARBA" id="ARBA00023002"/>
    </source>
</evidence>
<organism evidence="17 18">
    <name type="scientific">Chelativorans composti</name>
    <dbReference type="NCBI Taxonomy" id="768533"/>
    <lineage>
        <taxon>Bacteria</taxon>
        <taxon>Pseudomonadati</taxon>
        <taxon>Pseudomonadota</taxon>
        <taxon>Alphaproteobacteria</taxon>
        <taxon>Hyphomicrobiales</taxon>
        <taxon>Phyllobacteriaceae</taxon>
        <taxon>Chelativorans</taxon>
    </lineage>
</organism>
<evidence type="ECO:0000313" key="17">
    <source>
        <dbReference type="EMBL" id="MFD2258674.1"/>
    </source>
</evidence>
<keyword evidence="9 15" id="KW-0560">Oxidoreductase</keyword>
<keyword evidence="12 15" id="KW-0627">Porphyrin biosynthesis</keyword>
<evidence type="ECO:0000256" key="2">
    <source>
        <dbReference type="ARBA" id="ARBA00004785"/>
    </source>
</evidence>
<dbReference type="SFLD" id="SFLDS00029">
    <property type="entry name" value="Radical_SAM"/>
    <property type="match status" value="1"/>
</dbReference>
<evidence type="ECO:0000256" key="7">
    <source>
        <dbReference type="ARBA" id="ARBA00022691"/>
    </source>
</evidence>
<evidence type="ECO:0000256" key="11">
    <source>
        <dbReference type="ARBA" id="ARBA00023014"/>
    </source>
</evidence>
<evidence type="ECO:0000256" key="15">
    <source>
        <dbReference type="PIRNR" id="PIRNR000167"/>
    </source>
</evidence>
<dbReference type="InterPro" id="IPR023404">
    <property type="entry name" value="rSAM_horseshoe"/>
</dbReference>
<reference evidence="18" key="1">
    <citation type="journal article" date="2019" name="Int. J. Syst. Evol. Microbiol.">
        <title>The Global Catalogue of Microorganisms (GCM) 10K type strain sequencing project: providing services to taxonomists for standard genome sequencing and annotation.</title>
        <authorList>
            <consortium name="The Broad Institute Genomics Platform"/>
            <consortium name="The Broad Institute Genome Sequencing Center for Infectious Disease"/>
            <person name="Wu L."/>
            <person name="Ma J."/>
        </authorList>
    </citation>
    <scope>NUCLEOTIDE SEQUENCE [LARGE SCALE GENOMIC DNA]</scope>
    <source>
        <strain evidence="18">KCTC 23707</strain>
    </source>
</reference>
<dbReference type="Pfam" id="PF04055">
    <property type="entry name" value="Radical_SAM"/>
    <property type="match status" value="1"/>
</dbReference>
<dbReference type="PIRSF" id="PIRSF000167">
    <property type="entry name" value="HemN"/>
    <property type="match status" value="1"/>
</dbReference>
<keyword evidence="11 15" id="KW-0411">Iron-sulfur</keyword>
<protein>
    <recommendedName>
        <fullName evidence="15">Coproporphyrinogen-III oxidase</fullName>
        <ecNumber evidence="15">1.3.98.3</ecNumber>
    </recommendedName>
</protein>
<dbReference type="InterPro" id="IPR004558">
    <property type="entry name" value="Coprogen_oxidase_HemN"/>
</dbReference>
<comment type="subcellular location">
    <subcellularLocation>
        <location evidence="1 15">Cytoplasm</location>
    </subcellularLocation>
</comment>
<dbReference type="NCBIfam" id="TIGR00538">
    <property type="entry name" value="hemN"/>
    <property type="match status" value="1"/>
</dbReference>
<feature type="domain" description="Radical SAM core" evidence="16">
    <location>
        <begin position="52"/>
        <end position="285"/>
    </location>
</feature>
<dbReference type="SFLD" id="SFLDG01082">
    <property type="entry name" value="B12-binding_domain_containing"/>
    <property type="match status" value="1"/>
</dbReference>
<dbReference type="GO" id="GO:0051989">
    <property type="term" value="F:coproporphyrinogen dehydrogenase activity"/>
    <property type="evidence" value="ECO:0007669"/>
    <property type="project" value="UniProtKB-EC"/>
</dbReference>
<keyword evidence="18" id="KW-1185">Reference proteome</keyword>
<comment type="caution">
    <text evidence="17">The sequence shown here is derived from an EMBL/GenBank/DDBJ whole genome shotgun (WGS) entry which is preliminary data.</text>
</comment>
<comment type="catalytic activity">
    <reaction evidence="14 15">
        <text>coproporphyrinogen III + 2 S-adenosyl-L-methionine = protoporphyrinogen IX + 2 5'-deoxyadenosine + 2 L-methionine + 2 CO2</text>
        <dbReference type="Rhea" id="RHEA:15425"/>
        <dbReference type="ChEBI" id="CHEBI:16526"/>
        <dbReference type="ChEBI" id="CHEBI:17319"/>
        <dbReference type="ChEBI" id="CHEBI:57307"/>
        <dbReference type="ChEBI" id="CHEBI:57309"/>
        <dbReference type="ChEBI" id="CHEBI:57844"/>
        <dbReference type="ChEBI" id="CHEBI:59789"/>
        <dbReference type="EC" id="1.3.98.3"/>
    </reaction>
</comment>